<dbReference type="InterPro" id="IPR015421">
    <property type="entry name" value="PyrdxlP-dep_Trfase_major"/>
</dbReference>
<dbReference type="InterPro" id="IPR004839">
    <property type="entry name" value="Aminotransferase_I/II_large"/>
</dbReference>
<organism evidence="7">
    <name type="scientific">human gut metagenome</name>
    <dbReference type="NCBI Taxonomy" id="408170"/>
    <lineage>
        <taxon>unclassified sequences</taxon>
        <taxon>metagenomes</taxon>
        <taxon>organismal metagenomes</taxon>
    </lineage>
</organism>
<keyword evidence="3" id="KW-0663">Pyridoxal phosphate</keyword>
<evidence type="ECO:0000259" key="6">
    <source>
        <dbReference type="Pfam" id="PF00155"/>
    </source>
</evidence>
<feature type="non-terminal residue" evidence="7">
    <location>
        <position position="146"/>
    </location>
</feature>
<dbReference type="GO" id="GO:0047804">
    <property type="term" value="F:cysteine-S-conjugate beta-lyase activity"/>
    <property type="evidence" value="ECO:0007669"/>
    <property type="project" value="UniProtKB-EC"/>
</dbReference>
<dbReference type="Gene3D" id="3.40.640.10">
    <property type="entry name" value="Type I PLP-dependent aspartate aminotransferase-like (Major domain)"/>
    <property type="match status" value="1"/>
</dbReference>
<comment type="cofactor">
    <cofactor evidence="1">
        <name>pyridoxal 5'-phosphate</name>
        <dbReference type="ChEBI" id="CHEBI:597326"/>
    </cofactor>
</comment>
<dbReference type="PANTHER" id="PTHR43525:SF1">
    <property type="entry name" value="PROTEIN MALY"/>
    <property type="match status" value="1"/>
</dbReference>
<comment type="caution">
    <text evidence="7">The sequence shown here is derived from an EMBL/GenBank/DDBJ whole genome shotgun (WGS) entry which is preliminary data.</text>
</comment>
<dbReference type="InterPro" id="IPR015424">
    <property type="entry name" value="PyrdxlP-dep_Trfase"/>
</dbReference>
<dbReference type="GO" id="GO:0030170">
    <property type="term" value="F:pyridoxal phosphate binding"/>
    <property type="evidence" value="ECO:0007669"/>
    <property type="project" value="InterPro"/>
</dbReference>
<evidence type="ECO:0000256" key="1">
    <source>
        <dbReference type="ARBA" id="ARBA00001933"/>
    </source>
</evidence>
<gene>
    <name evidence="7" type="ORF">LEA_07523</name>
</gene>
<dbReference type="InterPro" id="IPR051798">
    <property type="entry name" value="Class-II_PLP-Dep_Aminotrans"/>
</dbReference>
<accession>K1TTE0</accession>
<comment type="similarity">
    <text evidence="5">Belongs to the class-II pyridoxal-phosphate-dependent aminotransferase family. MalY/PatB cystathionine beta-lyase subfamily.</text>
</comment>
<evidence type="ECO:0000256" key="4">
    <source>
        <dbReference type="ARBA" id="ARBA00023239"/>
    </source>
</evidence>
<dbReference type="EMBL" id="AJWY01004959">
    <property type="protein sequence ID" value="EKC70939.1"/>
    <property type="molecule type" value="Genomic_DNA"/>
</dbReference>
<proteinExistence type="inferred from homology"/>
<evidence type="ECO:0000256" key="2">
    <source>
        <dbReference type="ARBA" id="ARBA00012224"/>
    </source>
</evidence>
<dbReference type="EC" id="4.4.1.13" evidence="2"/>
<evidence type="ECO:0000256" key="3">
    <source>
        <dbReference type="ARBA" id="ARBA00022898"/>
    </source>
</evidence>
<dbReference type="InterPro" id="IPR015422">
    <property type="entry name" value="PyrdxlP-dep_Trfase_small"/>
</dbReference>
<reference evidence="7" key="1">
    <citation type="journal article" date="2013" name="Environ. Microbiol.">
        <title>Microbiota from the distal guts of lean and obese adolescents exhibit partial functional redundancy besides clear differences in community structure.</title>
        <authorList>
            <person name="Ferrer M."/>
            <person name="Ruiz A."/>
            <person name="Lanza F."/>
            <person name="Haange S.B."/>
            <person name="Oberbach A."/>
            <person name="Till H."/>
            <person name="Bargiela R."/>
            <person name="Campoy C."/>
            <person name="Segura M.T."/>
            <person name="Richter M."/>
            <person name="von Bergen M."/>
            <person name="Seifert J."/>
            <person name="Suarez A."/>
        </authorList>
    </citation>
    <scope>NUCLEOTIDE SEQUENCE</scope>
</reference>
<keyword evidence="4" id="KW-0456">Lyase</keyword>
<feature type="domain" description="Aminotransferase class I/classII large" evidence="6">
    <location>
        <begin position="30"/>
        <end position="139"/>
    </location>
</feature>
<dbReference type="PANTHER" id="PTHR43525">
    <property type="entry name" value="PROTEIN MALY"/>
    <property type="match status" value="1"/>
</dbReference>
<name>K1TTE0_9ZZZZ</name>
<sequence length="146" mass="16761">MGFNFDKITDRKGTNCIKYDFAIERGMPENVLPLWVADMDFPTVPEVIKDLKKAVSNGIFGYSEAKSEYFKALSEWYEKYFDWKLKPNWLVKTSGVVFGIAMAVKAFTNEGDSVIIQQPVYYPFKETIEDNNRVVVNNSLKNVNGH</sequence>
<dbReference type="SUPFAM" id="SSF53383">
    <property type="entry name" value="PLP-dependent transferases"/>
    <property type="match status" value="1"/>
</dbReference>
<dbReference type="Gene3D" id="3.90.1150.10">
    <property type="entry name" value="Aspartate Aminotransferase, domain 1"/>
    <property type="match status" value="1"/>
</dbReference>
<protein>
    <recommendedName>
        <fullName evidence="2">cysteine-S-conjugate beta-lyase</fullName>
        <ecNumber evidence="2">4.4.1.13</ecNumber>
    </recommendedName>
</protein>
<dbReference type="Pfam" id="PF00155">
    <property type="entry name" value="Aminotran_1_2"/>
    <property type="match status" value="1"/>
</dbReference>
<evidence type="ECO:0000313" key="7">
    <source>
        <dbReference type="EMBL" id="EKC70939.1"/>
    </source>
</evidence>
<dbReference type="AlphaFoldDB" id="K1TTE0"/>
<evidence type="ECO:0000256" key="5">
    <source>
        <dbReference type="ARBA" id="ARBA00037974"/>
    </source>
</evidence>